<gene>
    <name evidence="2" type="ORF">IRJ18_09435</name>
</gene>
<feature type="compositionally biased region" description="Polar residues" evidence="1">
    <location>
        <begin position="18"/>
        <end position="29"/>
    </location>
</feature>
<sequence length="82" mass="8843">MTDHIAPDNASNPKDEQITNQDNSVTNADPDNYTKGEQENEQTEADEVRVPTVTPDNDSGDPGPPAEEPAVDKGENKPGRKV</sequence>
<proteinExistence type="predicted"/>
<comment type="caution">
    <text evidence="2">The sequence shown here is derived from an EMBL/GenBank/DDBJ whole genome shotgun (WGS) entry which is preliminary data.</text>
</comment>
<dbReference type="Proteomes" id="UP000632774">
    <property type="component" value="Unassembled WGS sequence"/>
</dbReference>
<keyword evidence="3" id="KW-1185">Reference proteome</keyword>
<evidence type="ECO:0000313" key="2">
    <source>
        <dbReference type="EMBL" id="MBE9666581.1"/>
    </source>
</evidence>
<dbReference type="EMBL" id="JADFFM010000001">
    <property type="protein sequence ID" value="MBE9666581.1"/>
    <property type="molecule type" value="Genomic_DNA"/>
</dbReference>
<feature type="region of interest" description="Disordered" evidence="1">
    <location>
        <begin position="1"/>
        <end position="82"/>
    </location>
</feature>
<accession>A0ABR9XH70</accession>
<protein>
    <submittedName>
        <fullName evidence="2">Uncharacterized protein</fullName>
    </submittedName>
</protein>
<dbReference type="RefSeq" id="WP_194105930.1">
    <property type="nucleotide sequence ID" value="NZ_JADFFM010000001.1"/>
</dbReference>
<evidence type="ECO:0000256" key="1">
    <source>
        <dbReference type="SAM" id="MobiDB-lite"/>
    </source>
</evidence>
<evidence type="ECO:0000313" key="3">
    <source>
        <dbReference type="Proteomes" id="UP000632774"/>
    </source>
</evidence>
<feature type="compositionally biased region" description="Basic and acidic residues" evidence="1">
    <location>
        <begin position="70"/>
        <end position="82"/>
    </location>
</feature>
<reference evidence="2 3" key="1">
    <citation type="submission" date="2020-10" db="EMBL/GenBank/DDBJ databases">
        <title>Mucilaginibacter mali sp. nov., isolated from rhizosphere soil of apple orchard.</title>
        <authorList>
            <person name="Lee J.-S."/>
            <person name="Kim H.S."/>
            <person name="Kim J.-S."/>
        </authorList>
    </citation>
    <scope>NUCLEOTIDE SEQUENCE [LARGE SCALE GENOMIC DNA]</scope>
    <source>
        <strain evidence="2 3">KCTC 23157</strain>
    </source>
</reference>
<name>A0ABR9XH70_9SPHI</name>
<organism evidence="2 3">
    <name type="scientific">Mucilaginibacter boryungensis</name>
    <dbReference type="NCBI Taxonomy" id="768480"/>
    <lineage>
        <taxon>Bacteria</taxon>
        <taxon>Pseudomonadati</taxon>
        <taxon>Bacteroidota</taxon>
        <taxon>Sphingobacteriia</taxon>
        <taxon>Sphingobacteriales</taxon>
        <taxon>Sphingobacteriaceae</taxon>
        <taxon>Mucilaginibacter</taxon>
    </lineage>
</organism>